<dbReference type="InterPro" id="IPR032244">
    <property type="entry name" value="LapD_MoxY_N"/>
</dbReference>
<dbReference type="Gene3D" id="3.30.110.200">
    <property type="match status" value="1"/>
</dbReference>
<dbReference type="SUPFAM" id="SSF55073">
    <property type="entry name" value="Nucleotide cyclase"/>
    <property type="match status" value="1"/>
</dbReference>
<dbReference type="GO" id="GO:0071111">
    <property type="term" value="F:cyclic-guanylate-specific phosphodiesterase activity"/>
    <property type="evidence" value="ECO:0007669"/>
    <property type="project" value="InterPro"/>
</dbReference>
<dbReference type="SMART" id="SM00267">
    <property type="entry name" value="GGDEF"/>
    <property type="match status" value="1"/>
</dbReference>
<dbReference type="Gene3D" id="3.30.70.270">
    <property type="match status" value="1"/>
</dbReference>
<evidence type="ECO:0000259" key="2">
    <source>
        <dbReference type="PROSITE" id="PS50883"/>
    </source>
</evidence>
<protein>
    <submittedName>
        <fullName evidence="4">LapD/MoxY N-terminal periplasmic domain-containing protein</fullName>
    </submittedName>
</protein>
<dbReference type="InterPro" id="IPR050706">
    <property type="entry name" value="Cyclic-di-GMP_PDE-like"/>
</dbReference>
<dbReference type="RefSeq" id="WP_305906528.1">
    <property type="nucleotide sequence ID" value="NZ_CP157743.1"/>
</dbReference>
<dbReference type="PROSITE" id="PS50887">
    <property type="entry name" value="GGDEF"/>
    <property type="match status" value="1"/>
</dbReference>
<keyword evidence="1" id="KW-0812">Transmembrane</keyword>
<dbReference type="Pfam" id="PF00990">
    <property type="entry name" value="GGDEF"/>
    <property type="match status" value="1"/>
</dbReference>
<sequence>MSLFKQLLFLVSALFLIIFAVNFALSVSNIRDYLEGESEIHAQDTATSLGLSLSPYMVNEKDPVIETMIQAIFDMGYYQEIRLENIDDEPLVTLKNDKVSEEVPEWFVELLPMETATAKSEISSGWNLSGIIYVTINPGYAYLKLYQQAKSGFYYSMAAFAFSILILFLLLRITLRSLKRIDRLALKIAAGQYETIDEMPWTTEVRNVTRSMNTLSGKIDTTIKNLNGKLNDIGKKLHQDALTGLNKKSVFETDLKRLFAGDSEAFIYLVKIDSLGTLVKEYDSAAIDRFLQDCAKTLNKTSEQFQHGQTTTYRFFGSEFAILLEEVDIAAAEELAKHISTAFSELGEKNQKSDIAHIGIIPFDPLKNIDQMLAAANEAYEQAQLIGANGYYLKTNIDQARDIAEWKKLVFAIVDNRTYDVSYVCPINGFESNQMLMEDAFIQAQDDNGNSLAIGTFVSIAEKFAKIVELDKGMIANIVDSMKHEKIQHARTISISTRTIKNSEFRTWLHKLIRENQDMASRLVFNLSAYAIAKDIDTYQQFIAFIHDLGAKVMIKRFDAQSLSPDAIKPLRPDYIRLSRDICDSVADDAEKKAFIELIQEMSSLLNIKVLAENVHNDIDYEVLHSIGIAGASR</sequence>
<dbReference type="PANTHER" id="PTHR33121:SF79">
    <property type="entry name" value="CYCLIC DI-GMP PHOSPHODIESTERASE PDED-RELATED"/>
    <property type="match status" value="1"/>
</dbReference>
<keyword evidence="5" id="KW-1185">Reference proteome</keyword>
<evidence type="ECO:0000313" key="4">
    <source>
        <dbReference type="EMBL" id="XBS20697.1"/>
    </source>
</evidence>
<dbReference type="PROSITE" id="PS50883">
    <property type="entry name" value="EAL"/>
    <property type="match status" value="1"/>
</dbReference>
<dbReference type="EMBL" id="CP157743">
    <property type="protein sequence ID" value="XBS20697.1"/>
    <property type="molecule type" value="Genomic_DNA"/>
</dbReference>
<dbReference type="KEGG" id="mech:Q9L42_000780"/>
<feature type="transmembrane region" description="Helical" evidence="1">
    <location>
        <begin position="153"/>
        <end position="175"/>
    </location>
</feature>
<name>A0AAU7NUN8_9GAMM</name>
<dbReference type="Gene3D" id="6.20.270.20">
    <property type="entry name" value="LapD/MoxY periplasmic domain"/>
    <property type="match status" value="1"/>
</dbReference>
<dbReference type="SMART" id="SM00052">
    <property type="entry name" value="EAL"/>
    <property type="match status" value="1"/>
</dbReference>
<dbReference type="InterPro" id="IPR001633">
    <property type="entry name" value="EAL_dom"/>
</dbReference>
<gene>
    <name evidence="4" type="ORF">Q9L42_000780</name>
</gene>
<dbReference type="InterPro" id="IPR043128">
    <property type="entry name" value="Rev_trsase/Diguanyl_cyclase"/>
</dbReference>
<dbReference type="InterPro" id="IPR000160">
    <property type="entry name" value="GGDEF_dom"/>
</dbReference>
<evidence type="ECO:0000259" key="3">
    <source>
        <dbReference type="PROSITE" id="PS50887"/>
    </source>
</evidence>
<dbReference type="PANTHER" id="PTHR33121">
    <property type="entry name" value="CYCLIC DI-GMP PHOSPHODIESTERASE PDEF"/>
    <property type="match status" value="1"/>
</dbReference>
<feature type="domain" description="GGDEF" evidence="3">
    <location>
        <begin position="263"/>
        <end position="396"/>
    </location>
</feature>
<dbReference type="InterPro" id="IPR029787">
    <property type="entry name" value="Nucleotide_cyclase"/>
</dbReference>
<keyword evidence="1" id="KW-1133">Transmembrane helix</keyword>
<keyword evidence="1" id="KW-0472">Membrane</keyword>
<dbReference type="Pfam" id="PF16448">
    <property type="entry name" value="LapD_MoxY_N"/>
    <property type="match status" value="1"/>
</dbReference>
<evidence type="ECO:0000256" key="1">
    <source>
        <dbReference type="SAM" id="Phobius"/>
    </source>
</evidence>
<accession>A0AAU7NUN8</accession>
<dbReference type="Gene3D" id="6.10.340.10">
    <property type="match status" value="1"/>
</dbReference>
<reference evidence="4 5" key="1">
    <citation type="journal article" date="2024" name="Microbiology">
        <title>Methylomarinum rosea sp. nov., a novel halophilic methanotrophic bacterium from the hypersaline Lake Elton.</title>
        <authorList>
            <person name="Suleimanov R.Z."/>
            <person name="Oshkin I.Y."/>
            <person name="Danilova O.V."/>
            <person name="Suzina N.E."/>
            <person name="Dedysh S.N."/>
        </authorList>
    </citation>
    <scope>NUCLEOTIDE SEQUENCE [LARGE SCALE GENOMIC DNA]</scope>
    <source>
        <strain evidence="4 5">Ch1-1</strain>
    </source>
</reference>
<dbReference type="SUPFAM" id="SSF141868">
    <property type="entry name" value="EAL domain-like"/>
    <property type="match status" value="1"/>
</dbReference>
<proteinExistence type="predicted"/>
<dbReference type="InterPro" id="IPR042461">
    <property type="entry name" value="LapD_MoxY_peri_C"/>
</dbReference>
<dbReference type="Proteomes" id="UP001225378">
    <property type="component" value="Chromosome"/>
</dbReference>
<organism evidence="4 5">
    <name type="scientific">Methylomarinum roseum</name>
    <dbReference type="NCBI Taxonomy" id="3067653"/>
    <lineage>
        <taxon>Bacteria</taxon>
        <taxon>Pseudomonadati</taxon>
        <taxon>Pseudomonadota</taxon>
        <taxon>Gammaproteobacteria</taxon>
        <taxon>Methylococcales</taxon>
        <taxon>Methylococcaceae</taxon>
        <taxon>Methylomarinum</taxon>
    </lineage>
</organism>
<dbReference type="AlphaFoldDB" id="A0AAU7NUN8"/>
<evidence type="ECO:0000313" key="5">
    <source>
        <dbReference type="Proteomes" id="UP001225378"/>
    </source>
</evidence>
<dbReference type="Gene3D" id="3.20.20.450">
    <property type="entry name" value="EAL domain"/>
    <property type="match status" value="1"/>
</dbReference>
<dbReference type="InterPro" id="IPR035919">
    <property type="entry name" value="EAL_sf"/>
</dbReference>
<feature type="domain" description="EAL" evidence="2">
    <location>
        <begin position="402"/>
        <end position="634"/>
    </location>
</feature>
<dbReference type="Pfam" id="PF00563">
    <property type="entry name" value="EAL"/>
    <property type="match status" value="1"/>
</dbReference>